<gene>
    <name evidence="3" type="ORF">EHV23_02450</name>
</gene>
<dbReference type="OrthoDB" id="1100567at2"/>
<protein>
    <recommendedName>
        <fullName evidence="2">FecR protein domain-containing protein</fullName>
    </recommendedName>
</protein>
<name>A0A3R8T2Y3_9BURK</name>
<comment type="caution">
    <text evidence="3">The sequence shown here is derived from an EMBL/GenBank/DDBJ whole genome shotgun (WGS) entry which is preliminary data.</text>
</comment>
<dbReference type="Gene3D" id="2.60.120.1440">
    <property type="match status" value="1"/>
</dbReference>
<dbReference type="InterPro" id="IPR006860">
    <property type="entry name" value="FecR"/>
</dbReference>
<evidence type="ECO:0000313" key="3">
    <source>
        <dbReference type="EMBL" id="RRN45126.1"/>
    </source>
</evidence>
<feature type="region of interest" description="Disordered" evidence="1">
    <location>
        <begin position="1"/>
        <end position="30"/>
    </location>
</feature>
<dbReference type="RefSeq" id="WP_125094557.1">
    <property type="nucleotide sequence ID" value="NZ_RRUE01000001.1"/>
</dbReference>
<dbReference type="EMBL" id="RRUE01000001">
    <property type="protein sequence ID" value="RRN45126.1"/>
    <property type="molecule type" value="Genomic_DNA"/>
</dbReference>
<evidence type="ECO:0000256" key="1">
    <source>
        <dbReference type="SAM" id="MobiDB-lite"/>
    </source>
</evidence>
<proteinExistence type="predicted"/>
<feature type="domain" description="FecR protein" evidence="2">
    <location>
        <begin position="70"/>
        <end position="159"/>
    </location>
</feature>
<dbReference type="Pfam" id="PF04773">
    <property type="entry name" value="FecR"/>
    <property type="match status" value="1"/>
</dbReference>
<accession>A0A3R8T2Y3</accession>
<organism evidence="3 4">
    <name type="scientific">Lautropia dentalis</name>
    <dbReference type="NCBI Taxonomy" id="2490857"/>
    <lineage>
        <taxon>Bacteria</taxon>
        <taxon>Pseudomonadati</taxon>
        <taxon>Pseudomonadota</taxon>
        <taxon>Betaproteobacteria</taxon>
        <taxon>Burkholderiales</taxon>
        <taxon>Burkholderiaceae</taxon>
        <taxon>Lautropia</taxon>
    </lineage>
</organism>
<reference evidence="3 4" key="1">
    <citation type="submission" date="2018-11" db="EMBL/GenBank/DDBJ databases">
        <title>Genome sequencing of Lautropia sp. KCOM 2505 (= ChDC F240).</title>
        <authorList>
            <person name="Kook J.-K."/>
            <person name="Park S.-N."/>
            <person name="Lim Y.K."/>
        </authorList>
    </citation>
    <scope>NUCLEOTIDE SEQUENCE [LARGE SCALE GENOMIC DNA]</scope>
    <source>
        <strain evidence="3 4">KCOM 2505</strain>
    </source>
</reference>
<dbReference type="Proteomes" id="UP000270261">
    <property type="component" value="Unassembled WGS sequence"/>
</dbReference>
<dbReference type="AlphaFoldDB" id="A0A3R8T2Y3"/>
<keyword evidence="4" id="KW-1185">Reference proteome</keyword>
<evidence type="ECO:0000313" key="4">
    <source>
        <dbReference type="Proteomes" id="UP000270261"/>
    </source>
</evidence>
<sequence length="223" mass="23501">MPQSISPAFRTRSSRPGGGQSVPPRSSLLTPSDGAYRRRFVNRLAVLVLAAAAAGLVDDGVAWRRLVADHHTDVARREEVVIDPQTRLLLNTRTSLDVGGQPDAREIRLLDGEILLRQGLGAHPLVVHTPHGRILSSDARLAISRLGDSTVLSVLHGSAQVQAAGGSGAARQVPAGQRLVIGPQGAGELQPVQEADVAWINGEIVVHALKPVAQGGAPERVMN</sequence>
<evidence type="ECO:0000259" key="2">
    <source>
        <dbReference type="Pfam" id="PF04773"/>
    </source>
</evidence>